<dbReference type="RefSeq" id="WP_281894741.1">
    <property type="nucleotide sequence ID" value="NZ_BSDI01000009.1"/>
</dbReference>
<name>A0ABQ5QRC5_9ACTN</name>
<proteinExistence type="predicted"/>
<accession>A0ABQ5QRC5</accession>
<protein>
    <submittedName>
        <fullName evidence="1">Uncharacterized protein</fullName>
    </submittedName>
</protein>
<keyword evidence="2" id="KW-1185">Reference proteome</keyword>
<dbReference type="Proteomes" id="UP001144280">
    <property type="component" value="Unassembled WGS sequence"/>
</dbReference>
<evidence type="ECO:0000313" key="1">
    <source>
        <dbReference type="EMBL" id="GLH97138.1"/>
    </source>
</evidence>
<comment type="caution">
    <text evidence="1">The sequence shown here is derived from an EMBL/GenBank/DDBJ whole genome shotgun (WGS) entry which is preliminary data.</text>
</comment>
<organism evidence="1 2">
    <name type="scientific">Phytohabitans aurantiacus</name>
    <dbReference type="NCBI Taxonomy" id="3016789"/>
    <lineage>
        <taxon>Bacteria</taxon>
        <taxon>Bacillati</taxon>
        <taxon>Actinomycetota</taxon>
        <taxon>Actinomycetes</taxon>
        <taxon>Micromonosporales</taxon>
        <taxon>Micromonosporaceae</taxon>
    </lineage>
</organism>
<gene>
    <name evidence="1" type="ORF">Pa4123_24130</name>
</gene>
<evidence type="ECO:0000313" key="2">
    <source>
        <dbReference type="Proteomes" id="UP001144280"/>
    </source>
</evidence>
<dbReference type="EMBL" id="BSDI01000009">
    <property type="protein sequence ID" value="GLH97138.1"/>
    <property type="molecule type" value="Genomic_DNA"/>
</dbReference>
<reference evidence="1" key="1">
    <citation type="submission" date="2022-12" db="EMBL/GenBank/DDBJ databases">
        <title>New Phytohabitans aurantiacus sp. RD004123 nov., an actinomycete isolated from soil.</title>
        <authorList>
            <person name="Triningsih D.W."/>
            <person name="Harunari E."/>
            <person name="Igarashi Y."/>
        </authorList>
    </citation>
    <scope>NUCLEOTIDE SEQUENCE</scope>
    <source>
        <strain evidence="1">RD004123</strain>
    </source>
</reference>
<sequence length="64" mass="7072">MSRKSRPATEEDVSNVAAWALLKLAGRSDQGRQALRSLPPIVQEDLHTRAAAERERQAYGPTLT</sequence>